<comment type="catalytic activity">
    <reaction evidence="7 8">
        <text>RNA(n) + a ribonucleoside 5'-triphosphate = RNA(n+1) + diphosphate</text>
        <dbReference type="Rhea" id="RHEA:21248"/>
        <dbReference type="Rhea" id="RHEA-COMP:14527"/>
        <dbReference type="Rhea" id="RHEA-COMP:17342"/>
        <dbReference type="ChEBI" id="CHEBI:33019"/>
        <dbReference type="ChEBI" id="CHEBI:61557"/>
        <dbReference type="ChEBI" id="CHEBI:140395"/>
        <dbReference type="EC" id="2.7.7.48"/>
    </reaction>
</comment>
<evidence type="ECO:0000256" key="7">
    <source>
        <dbReference type="ARBA" id="ARBA00048744"/>
    </source>
</evidence>
<evidence type="ECO:0000256" key="8">
    <source>
        <dbReference type="RuleBase" id="RU363098"/>
    </source>
</evidence>
<keyword evidence="5 8" id="KW-0694">RNA-binding</keyword>
<evidence type="ECO:0000256" key="4">
    <source>
        <dbReference type="ARBA" id="ARBA00022695"/>
    </source>
</evidence>
<organism evidence="11 12">
    <name type="scientific">Stephania japonica</name>
    <dbReference type="NCBI Taxonomy" id="461633"/>
    <lineage>
        <taxon>Eukaryota</taxon>
        <taxon>Viridiplantae</taxon>
        <taxon>Streptophyta</taxon>
        <taxon>Embryophyta</taxon>
        <taxon>Tracheophyta</taxon>
        <taxon>Spermatophyta</taxon>
        <taxon>Magnoliopsida</taxon>
        <taxon>Ranunculales</taxon>
        <taxon>Menispermaceae</taxon>
        <taxon>Menispermoideae</taxon>
        <taxon>Cissampelideae</taxon>
        <taxon>Stephania</taxon>
    </lineage>
</organism>
<dbReference type="GO" id="GO:0031380">
    <property type="term" value="C:nuclear RNA-directed RNA polymerase complex"/>
    <property type="evidence" value="ECO:0007669"/>
    <property type="project" value="TreeGrafter"/>
</dbReference>
<proteinExistence type="inferred from homology"/>
<dbReference type="InterPro" id="IPR058752">
    <property type="entry name" value="RDRP_C_head"/>
</dbReference>
<evidence type="ECO:0000313" key="12">
    <source>
        <dbReference type="Proteomes" id="UP001417504"/>
    </source>
</evidence>
<dbReference type="EC" id="2.7.7.48" evidence="8"/>
<dbReference type="Pfam" id="PF26253">
    <property type="entry name" value="RdRP_head"/>
    <property type="match status" value="1"/>
</dbReference>
<keyword evidence="6 8" id="KW-0943">RNA-mediated gene silencing</keyword>
<feature type="domain" description="RDRP core" evidence="9">
    <location>
        <begin position="2"/>
        <end position="161"/>
    </location>
</feature>
<dbReference type="AlphaFoldDB" id="A0AAP0HY00"/>
<dbReference type="PANTHER" id="PTHR23079:SF18">
    <property type="entry name" value="RNA-DEPENDENT RNA POLYMERASE 6"/>
    <property type="match status" value="1"/>
</dbReference>
<dbReference type="GO" id="GO:0003723">
    <property type="term" value="F:RNA binding"/>
    <property type="evidence" value="ECO:0007669"/>
    <property type="project" value="UniProtKB-KW"/>
</dbReference>
<comment type="similarity">
    <text evidence="1 8">Belongs to the RdRP family.</text>
</comment>
<keyword evidence="4 8" id="KW-0548">Nucleotidyltransferase</keyword>
<accession>A0AAP0HY00</accession>
<dbReference type="Pfam" id="PF05183">
    <property type="entry name" value="RdRP"/>
    <property type="match status" value="1"/>
</dbReference>
<evidence type="ECO:0000256" key="1">
    <source>
        <dbReference type="ARBA" id="ARBA00005762"/>
    </source>
</evidence>
<comment type="function">
    <text evidence="8">Probably involved in the RNA silencing pathway and required for the generation of small interfering RNAs (siRNAs).</text>
</comment>
<comment type="caution">
    <text evidence="11">The sequence shown here is derived from an EMBL/GenBank/DDBJ whole genome shotgun (WGS) entry which is preliminary data.</text>
</comment>
<dbReference type="GO" id="GO:0030422">
    <property type="term" value="P:siRNA processing"/>
    <property type="evidence" value="ECO:0007669"/>
    <property type="project" value="TreeGrafter"/>
</dbReference>
<dbReference type="Proteomes" id="UP001417504">
    <property type="component" value="Unassembled WGS sequence"/>
</dbReference>
<keyword evidence="12" id="KW-1185">Reference proteome</keyword>
<gene>
    <name evidence="11" type="ORF">Sjap_019251</name>
</gene>
<evidence type="ECO:0000256" key="3">
    <source>
        <dbReference type="ARBA" id="ARBA00022679"/>
    </source>
</evidence>
<feature type="domain" description="RDRP C-terminal head" evidence="10">
    <location>
        <begin position="184"/>
        <end position="336"/>
    </location>
</feature>
<reference evidence="11 12" key="1">
    <citation type="submission" date="2024-01" db="EMBL/GenBank/DDBJ databases">
        <title>Genome assemblies of Stephania.</title>
        <authorList>
            <person name="Yang L."/>
        </authorList>
    </citation>
    <scope>NUCLEOTIDE SEQUENCE [LARGE SCALE GENOMIC DNA]</scope>
    <source>
        <strain evidence="11">QJT</strain>
        <tissue evidence="11">Leaf</tissue>
    </source>
</reference>
<evidence type="ECO:0000256" key="6">
    <source>
        <dbReference type="ARBA" id="ARBA00023158"/>
    </source>
</evidence>
<protein>
    <recommendedName>
        <fullName evidence="8">RNA-dependent RNA polymerase</fullName>
        <ecNumber evidence="8">2.7.7.48</ecNumber>
    </recommendedName>
</protein>
<evidence type="ECO:0000313" key="11">
    <source>
        <dbReference type="EMBL" id="KAK9101997.1"/>
    </source>
</evidence>
<dbReference type="EMBL" id="JBBNAE010000008">
    <property type="protein sequence ID" value="KAK9101997.1"/>
    <property type="molecule type" value="Genomic_DNA"/>
</dbReference>
<dbReference type="PANTHER" id="PTHR23079">
    <property type="entry name" value="RNA-DEPENDENT RNA POLYMERASE"/>
    <property type="match status" value="1"/>
</dbReference>
<dbReference type="InterPro" id="IPR057596">
    <property type="entry name" value="RDRP_core"/>
</dbReference>
<evidence type="ECO:0000256" key="2">
    <source>
        <dbReference type="ARBA" id="ARBA00022484"/>
    </source>
</evidence>
<evidence type="ECO:0000259" key="9">
    <source>
        <dbReference type="Pfam" id="PF05183"/>
    </source>
</evidence>
<keyword evidence="3 8" id="KW-0808">Transferase</keyword>
<sequence length="358" mass="40766">MRHLVDCLVFPQKGDRPHTDEASGSDLDGDLYFVSWDEELIPPSKRSWTPMEYAPAKAMQLKRPVNNSDIIDFFTKNMVSEHLGAICNAHVVHADLSDHGAMDYTCLQLAKLAAIAVDFPKTGKLVTMPSALKPKMYPDFMGKPPFQSYESNKILGKLYRKAKDASDGEIGSASDSFALEDLVYDTDLEIPGSEAYIREAWNRKCQHDRQLQALLGQFKVSTEEEVVTGHVWSLSMYNSWKHGQVKEKLKHAYHSLRKEFKHAFENLGEDMDHIDIDDKNVKYEQKASAWYQVTYHPQWVNKSLEMKEQVGDEASILLSFAWIPAEYLVKIKMRSHGITGLDTSKPINYLADYLASRI</sequence>
<keyword evidence="2 8" id="KW-0696">RNA-directed RNA polymerase</keyword>
<evidence type="ECO:0000256" key="5">
    <source>
        <dbReference type="ARBA" id="ARBA00022884"/>
    </source>
</evidence>
<name>A0AAP0HY00_9MAGN</name>
<evidence type="ECO:0000259" key="10">
    <source>
        <dbReference type="Pfam" id="PF26253"/>
    </source>
</evidence>
<dbReference type="GO" id="GO:0003968">
    <property type="term" value="F:RNA-directed RNA polymerase activity"/>
    <property type="evidence" value="ECO:0007669"/>
    <property type="project" value="UniProtKB-KW"/>
</dbReference>
<dbReference type="InterPro" id="IPR007855">
    <property type="entry name" value="RDRP"/>
</dbReference>